<dbReference type="PANTHER" id="PTHR12709">
    <property type="entry name" value="DNA-DIRECTED RNA POLYMERASE II, III"/>
    <property type="match status" value="1"/>
</dbReference>
<dbReference type="OrthoDB" id="10250504at2759"/>
<organism evidence="8 9">
    <name type="scientific">Panicum virgatum</name>
    <name type="common">Blackwell switchgrass</name>
    <dbReference type="NCBI Taxonomy" id="38727"/>
    <lineage>
        <taxon>Eukaryota</taxon>
        <taxon>Viridiplantae</taxon>
        <taxon>Streptophyta</taxon>
        <taxon>Embryophyta</taxon>
        <taxon>Tracheophyta</taxon>
        <taxon>Spermatophyta</taxon>
        <taxon>Magnoliopsida</taxon>
        <taxon>Liliopsida</taxon>
        <taxon>Poales</taxon>
        <taxon>Poaceae</taxon>
        <taxon>PACMAD clade</taxon>
        <taxon>Panicoideae</taxon>
        <taxon>Panicodae</taxon>
        <taxon>Paniceae</taxon>
        <taxon>Panicinae</taxon>
        <taxon>Panicum</taxon>
        <taxon>Panicum sect. Hiantes</taxon>
    </lineage>
</organism>
<dbReference type="EMBL" id="CM029041">
    <property type="protein sequence ID" value="KAG2629698.1"/>
    <property type="molecule type" value="Genomic_DNA"/>
</dbReference>
<feature type="compositionally biased region" description="Basic and acidic residues" evidence="6">
    <location>
        <begin position="64"/>
        <end position="85"/>
    </location>
</feature>
<dbReference type="Pfam" id="PF17875">
    <property type="entry name" value="RPA43_OB"/>
    <property type="match status" value="1"/>
</dbReference>
<proteinExistence type="predicted"/>
<reference evidence="8 9" key="1">
    <citation type="submission" date="2020-05" db="EMBL/GenBank/DDBJ databases">
        <title>WGS assembly of Panicum virgatum.</title>
        <authorList>
            <person name="Lovell J.T."/>
            <person name="Jenkins J."/>
            <person name="Shu S."/>
            <person name="Juenger T.E."/>
            <person name="Schmutz J."/>
        </authorList>
    </citation>
    <scope>NUCLEOTIDE SEQUENCE [LARGE SCALE GENOMIC DNA]</scope>
    <source>
        <strain evidence="9">cv. AP13</strain>
    </source>
</reference>
<name>A0A8T0V5B3_PANVG</name>
<accession>A0A8T0V5B3</accession>
<dbReference type="PANTHER" id="PTHR12709:SF5">
    <property type="entry name" value="DNA-DIRECTED RNA POLYMERASE I SUBUNIT RPA43"/>
    <property type="match status" value="1"/>
</dbReference>
<feature type="domain" description="RPA43 OB" evidence="7">
    <location>
        <begin position="123"/>
        <end position="231"/>
    </location>
</feature>
<comment type="caution">
    <text evidence="8">The sequence shown here is derived from an EMBL/GenBank/DDBJ whole genome shotgun (WGS) entry which is preliminary data.</text>
</comment>
<dbReference type="Gene3D" id="2.40.50.1060">
    <property type="match status" value="1"/>
</dbReference>
<keyword evidence="9" id="KW-1185">Reference proteome</keyword>
<evidence type="ECO:0000256" key="3">
    <source>
        <dbReference type="ARBA" id="ARBA00023163"/>
    </source>
</evidence>
<evidence type="ECO:0000256" key="4">
    <source>
        <dbReference type="ARBA" id="ARBA00023242"/>
    </source>
</evidence>
<feature type="region of interest" description="Disordered" evidence="6">
    <location>
        <begin position="56"/>
        <end position="85"/>
    </location>
</feature>
<evidence type="ECO:0000256" key="1">
    <source>
        <dbReference type="ARBA" id="ARBA00004123"/>
    </source>
</evidence>
<comment type="function">
    <text evidence="5">DNA-dependent RNA polymerase which catalyzes the transcription of DNA into RNA using the four ribonucleoside triphosphates as substrates.</text>
</comment>
<evidence type="ECO:0000313" key="8">
    <source>
        <dbReference type="EMBL" id="KAG2629698.1"/>
    </source>
</evidence>
<dbReference type="FunFam" id="2.40.50.1060:FF:000002">
    <property type="entry name" value="DNA-directed RNA polymerase"/>
    <property type="match status" value="1"/>
</dbReference>
<dbReference type="InterPro" id="IPR041178">
    <property type="entry name" value="RPA43_OB"/>
</dbReference>
<sequence>MEALREAEAKLTVYVHPSNAADVPRAVARQLSTLLFSYEERFDGVLLAHKTTLVDEDSKDDESEGKGKKKVDDKSEVEGKKKVDDKSEVEGKEEVKILRAKILNGLVPYFGVRVHANLLIFSPKPDMILEGKVETLRKGSIHAVILGIFSVAIMSDDISEKFKFRRKSDGGRFVSRSDRQHVITRGTMIRFFVKGVDTEMNCHITGSLIPPHTGSMDWLSVHDAEYAAEINGRSRDDSNKIEQNEQEHRILKNEDSMVKSERTHKSRKRSIENR</sequence>
<dbReference type="GO" id="GO:0006352">
    <property type="term" value="P:DNA-templated transcription initiation"/>
    <property type="evidence" value="ECO:0007669"/>
    <property type="project" value="UniProtKB-UniRule"/>
</dbReference>
<keyword evidence="3 5" id="KW-0804">Transcription</keyword>
<dbReference type="AlphaFoldDB" id="A0A8T0V5B3"/>
<dbReference type="GO" id="GO:0006362">
    <property type="term" value="P:transcription elongation by RNA polymerase I"/>
    <property type="evidence" value="ECO:0007669"/>
    <property type="project" value="TreeGrafter"/>
</dbReference>
<keyword evidence="2 5" id="KW-0240">DNA-directed RNA polymerase</keyword>
<comment type="subcellular location">
    <subcellularLocation>
        <location evidence="1 5">Nucleus</location>
    </subcellularLocation>
</comment>
<keyword evidence="4 5" id="KW-0539">Nucleus</keyword>
<evidence type="ECO:0000256" key="6">
    <source>
        <dbReference type="SAM" id="MobiDB-lite"/>
    </source>
</evidence>
<dbReference type="GO" id="GO:0005736">
    <property type="term" value="C:RNA polymerase I complex"/>
    <property type="evidence" value="ECO:0007669"/>
    <property type="project" value="TreeGrafter"/>
</dbReference>
<evidence type="ECO:0000256" key="5">
    <source>
        <dbReference type="RuleBase" id="RU369086"/>
    </source>
</evidence>
<evidence type="ECO:0000256" key="2">
    <source>
        <dbReference type="ARBA" id="ARBA00022478"/>
    </source>
</evidence>
<dbReference type="InterPro" id="IPR045113">
    <property type="entry name" value="Rpb7-like"/>
</dbReference>
<evidence type="ECO:0000313" key="9">
    <source>
        <dbReference type="Proteomes" id="UP000823388"/>
    </source>
</evidence>
<dbReference type="Gene3D" id="3.30.1490.120">
    <property type="entry name" value="RNA polymerase Rpb7-like, N-terminal domain"/>
    <property type="match status" value="1"/>
</dbReference>
<protein>
    <recommendedName>
        <fullName evidence="5">DNA-directed RNA polymerase subunit</fullName>
    </recommendedName>
</protein>
<dbReference type="InterPro" id="IPR036898">
    <property type="entry name" value="RNA_pol_Rpb7-like_N_sf"/>
</dbReference>
<gene>
    <name evidence="8" type="ORF">PVAP13_3KG446100</name>
</gene>
<dbReference type="Proteomes" id="UP000823388">
    <property type="component" value="Chromosome 3K"/>
</dbReference>
<feature type="region of interest" description="Disordered" evidence="6">
    <location>
        <begin position="232"/>
        <end position="274"/>
    </location>
</feature>
<evidence type="ECO:0000259" key="7">
    <source>
        <dbReference type="Pfam" id="PF17875"/>
    </source>
</evidence>